<reference evidence="3 4" key="1">
    <citation type="submission" date="2018-06" db="EMBL/GenBank/DDBJ databases">
        <title>Three novel Pseudomonas species isolated from symptomatic oak.</title>
        <authorList>
            <person name="Bueno-Gonzalez V."/>
            <person name="Brady C."/>
        </authorList>
    </citation>
    <scope>NUCLEOTIDE SEQUENCE [LARGE SCALE GENOMIC DNA]</scope>
    <source>
        <strain evidence="2 3">P26B</strain>
        <strain evidence="1 4">P6B</strain>
    </source>
</reference>
<dbReference type="Proteomes" id="UP000291334">
    <property type="component" value="Unassembled WGS sequence"/>
</dbReference>
<protein>
    <recommendedName>
        <fullName evidence="5">DUF1654 domain-containing protein</fullName>
    </recommendedName>
</protein>
<dbReference type="AlphaFoldDB" id="A0A4Q9QXP1"/>
<dbReference type="RefSeq" id="WP_131174887.1">
    <property type="nucleotide sequence ID" value="NZ_QJUL01000031.1"/>
</dbReference>
<evidence type="ECO:0008006" key="5">
    <source>
        <dbReference type="Google" id="ProtNLM"/>
    </source>
</evidence>
<dbReference type="EMBL" id="QJUL01000031">
    <property type="protein sequence ID" value="TBU88287.1"/>
    <property type="molecule type" value="Genomic_DNA"/>
</dbReference>
<sequence>MTNDKQSPSPSAYQLMGLRLQKIINATAAQRSRHAVLQRHPDESAEVWSRILEEIGETDNVTVAYRDADTVDLFWTLPPED</sequence>
<dbReference type="EMBL" id="QJUM01000013">
    <property type="protein sequence ID" value="TBV05470.1"/>
    <property type="molecule type" value="Genomic_DNA"/>
</dbReference>
<evidence type="ECO:0000313" key="2">
    <source>
        <dbReference type="EMBL" id="TBV05470.1"/>
    </source>
</evidence>
<dbReference type="OrthoDB" id="6183446at2"/>
<organism evidence="1 4">
    <name type="scientific">Phytopseudomonas dryadis</name>
    <dbReference type="NCBI Taxonomy" id="2487520"/>
    <lineage>
        <taxon>Bacteria</taxon>
        <taxon>Pseudomonadati</taxon>
        <taxon>Pseudomonadota</taxon>
        <taxon>Gammaproteobacteria</taxon>
        <taxon>Pseudomonadales</taxon>
        <taxon>Pseudomonadaceae</taxon>
        <taxon>Phytopseudomonas</taxon>
    </lineage>
</organism>
<comment type="caution">
    <text evidence="1">The sequence shown here is derived from an EMBL/GenBank/DDBJ whole genome shotgun (WGS) entry which is preliminary data.</text>
</comment>
<evidence type="ECO:0000313" key="1">
    <source>
        <dbReference type="EMBL" id="TBU88287.1"/>
    </source>
</evidence>
<accession>A0A4Q9QXP1</accession>
<dbReference type="Pfam" id="PF07867">
    <property type="entry name" value="DUF1654"/>
    <property type="match status" value="1"/>
</dbReference>
<dbReference type="InterPro" id="IPR012449">
    <property type="entry name" value="Phage_F116_Orf28"/>
</dbReference>
<evidence type="ECO:0000313" key="4">
    <source>
        <dbReference type="Proteomes" id="UP000293172"/>
    </source>
</evidence>
<evidence type="ECO:0000313" key="3">
    <source>
        <dbReference type="Proteomes" id="UP000291334"/>
    </source>
</evidence>
<gene>
    <name evidence="2" type="ORF">DNK34_13095</name>
    <name evidence="1" type="ORF">DNK44_18665</name>
</gene>
<name>A0A4Q9QXP1_9GAMM</name>
<keyword evidence="3" id="KW-1185">Reference proteome</keyword>
<dbReference type="Proteomes" id="UP000293172">
    <property type="component" value="Unassembled WGS sequence"/>
</dbReference>
<proteinExistence type="predicted"/>